<comment type="catalytic activity">
    <reaction evidence="13">
        <text>L-threonyl-[protein] + ATP = O-phospho-L-threonyl-[protein] + ADP + H(+)</text>
        <dbReference type="Rhea" id="RHEA:46608"/>
        <dbReference type="Rhea" id="RHEA-COMP:11060"/>
        <dbReference type="Rhea" id="RHEA-COMP:11605"/>
        <dbReference type="ChEBI" id="CHEBI:15378"/>
        <dbReference type="ChEBI" id="CHEBI:30013"/>
        <dbReference type="ChEBI" id="CHEBI:30616"/>
        <dbReference type="ChEBI" id="CHEBI:61977"/>
        <dbReference type="ChEBI" id="CHEBI:456216"/>
        <dbReference type="EC" id="2.7.11.1"/>
    </reaction>
</comment>
<evidence type="ECO:0000256" key="7">
    <source>
        <dbReference type="ARBA" id="ARBA00022737"/>
    </source>
</evidence>
<evidence type="ECO:0000256" key="12">
    <source>
        <dbReference type="ARBA" id="ARBA00023136"/>
    </source>
</evidence>
<keyword evidence="7" id="KW-0677">Repeat</keyword>
<dbReference type="EC" id="2.7.11.1" evidence="2"/>
<evidence type="ECO:0000256" key="11">
    <source>
        <dbReference type="ARBA" id="ARBA00022989"/>
    </source>
</evidence>
<dbReference type="Gene3D" id="3.30.200.20">
    <property type="entry name" value="Phosphorylase Kinase, domain 1"/>
    <property type="match status" value="1"/>
</dbReference>
<organism evidence="18 19">
    <name type="scientific">Stylosanthes scabra</name>
    <dbReference type="NCBI Taxonomy" id="79078"/>
    <lineage>
        <taxon>Eukaryota</taxon>
        <taxon>Viridiplantae</taxon>
        <taxon>Streptophyta</taxon>
        <taxon>Embryophyta</taxon>
        <taxon>Tracheophyta</taxon>
        <taxon>Spermatophyta</taxon>
        <taxon>Magnoliopsida</taxon>
        <taxon>eudicotyledons</taxon>
        <taxon>Gunneridae</taxon>
        <taxon>Pentapetalae</taxon>
        <taxon>rosids</taxon>
        <taxon>fabids</taxon>
        <taxon>Fabales</taxon>
        <taxon>Fabaceae</taxon>
        <taxon>Papilionoideae</taxon>
        <taxon>50 kb inversion clade</taxon>
        <taxon>dalbergioids sensu lato</taxon>
        <taxon>Dalbergieae</taxon>
        <taxon>Pterocarpus clade</taxon>
        <taxon>Stylosanthes</taxon>
    </lineage>
</organism>
<dbReference type="SUPFAM" id="SSF52058">
    <property type="entry name" value="L domain-like"/>
    <property type="match status" value="1"/>
</dbReference>
<dbReference type="InterPro" id="IPR000719">
    <property type="entry name" value="Prot_kinase_dom"/>
</dbReference>
<evidence type="ECO:0000313" key="18">
    <source>
        <dbReference type="EMBL" id="MED6183146.1"/>
    </source>
</evidence>
<dbReference type="Gene3D" id="1.10.510.10">
    <property type="entry name" value="Transferase(Phosphotransferase) domain 1"/>
    <property type="match status" value="1"/>
</dbReference>
<evidence type="ECO:0000256" key="6">
    <source>
        <dbReference type="ARBA" id="ARBA00022692"/>
    </source>
</evidence>
<reference evidence="18 19" key="1">
    <citation type="journal article" date="2023" name="Plants (Basel)">
        <title>Bridging the Gap: Combining Genomics and Transcriptomics Approaches to Understand Stylosanthes scabra, an Orphan Legume from the Brazilian Caatinga.</title>
        <authorList>
            <person name="Ferreira-Neto J.R.C."/>
            <person name="da Silva M.D."/>
            <person name="Binneck E."/>
            <person name="de Melo N.F."/>
            <person name="da Silva R.H."/>
            <person name="de Melo A.L.T.M."/>
            <person name="Pandolfi V."/>
            <person name="Bustamante F.O."/>
            <person name="Brasileiro-Vidal A.C."/>
            <person name="Benko-Iseppon A.M."/>
        </authorList>
    </citation>
    <scope>NUCLEOTIDE SEQUENCE [LARGE SCALE GENOMIC DNA]</scope>
    <source>
        <tissue evidence="18">Leaves</tissue>
    </source>
</reference>
<comment type="caution">
    <text evidence="18">The sequence shown here is derived from an EMBL/GenBank/DDBJ whole genome shotgun (WGS) entry which is preliminary data.</text>
</comment>
<dbReference type="Pfam" id="PF00069">
    <property type="entry name" value="Pkinase"/>
    <property type="match status" value="1"/>
</dbReference>
<sequence length="612" mass="68405">MSQLENLTHLFLDSNQIEGPIPKDLCNLKHLEILNLSNNLLTGPIPSEIGCLVSLQVLNIENNLINGSIPPQLFQLEKMSSLDLSSNKLSGSLPSSIAKAISLSYIDLSHNNLKGPIPTLFPYCAFNATIDLNHNMLNGSITFKIGCVTNVDLSHNFFSGEVPSVHGLASQLQSLDLSYNNFTGKLNKELAALRFVNLSYNSFDHDKLLDYCSFPKDSLIGCGSLDFASCHSDVQQRNPPSSSNKAKHTIVISLSIIGFILLVFLATSCVTKHVMAKRKVERVSTKNGDLFSIWNYDGKIAFEDIIEATQDFDIRYCIGTGAYGSVYQAKLPSGRTVALKKLHQKESQNPSFDKSFRNEFMVLSRIRHRNIVKLYGYCLHNRYMFLIYEYMERGSLFCVLHNDMEAKELNWRKRMNIIKGIANALSYMHHDCKPPIVHRDVTCNNVLLNPHLEAFVSDFGTARLLDPDSSNQTLLVGTRGYIAPELAYTLSVTEKCDVYSFGVVVLETLMGRHPEEILSSLSSSCVQNLLLKDLLDSRLRLPMLQRDAKEIVLVAKIALACLNSNPKFRPSMQEVAQEVSGSKLPLSVSFFEVSIHQLMAQQEMHLPSSCDL</sequence>
<comment type="catalytic activity">
    <reaction evidence="14">
        <text>L-seryl-[protein] + ATP = O-phospho-L-seryl-[protein] + ADP + H(+)</text>
        <dbReference type="Rhea" id="RHEA:17989"/>
        <dbReference type="Rhea" id="RHEA-COMP:9863"/>
        <dbReference type="Rhea" id="RHEA-COMP:11604"/>
        <dbReference type="ChEBI" id="CHEBI:15378"/>
        <dbReference type="ChEBI" id="CHEBI:29999"/>
        <dbReference type="ChEBI" id="CHEBI:30616"/>
        <dbReference type="ChEBI" id="CHEBI:83421"/>
        <dbReference type="ChEBI" id="CHEBI:456216"/>
        <dbReference type="EC" id="2.7.11.1"/>
    </reaction>
</comment>
<evidence type="ECO:0000256" key="14">
    <source>
        <dbReference type="ARBA" id="ARBA00048679"/>
    </source>
</evidence>
<evidence type="ECO:0000256" key="3">
    <source>
        <dbReference type="ARBA" id="ARBA00022527"/>
    </source>
</evidence>
<keyword evidence="4" id="KW-0433">Leucine-rich repeat</keyword>
<feature type="binding site" evidence="15">
    <location>
        <position position="340"/>
    </location>
    <ligand>
        <name>ATP</name>
        <dbReference type="ChEBI" id="CHEBI:30616"/>
    </ligand>
</feature>
<evidence type="ECO:0000256" key="1">
    <source>
        <dbReference type="ARBA" id="ARBA00004370"/>
    </source>
</evidence>
<dbReference type="SUPFAM" id="SSF56112">
    <property type="entry name" value="Protein kinase-like (PK-like)"/>
    <property type="match status" value="1"/>
</dbReference>
<keyword evidence="11 16" id="KW-1133">Transmembrane helix</keyword>
<keyword evidence="3" id="KW-0723">Serine/threonine-protein kinase</keyword>
<keyword evidence="5" id="KW-0808">Transferase</keyword>
<dbReference type="InterPro" id="IPR051420">
    <property type="entry name" value="Ser_Thr_Kinases_DiverseReg"/>
</dbReference>
<gene>
    <name evidence="18" type="ORF">PIB30_035357</name>
</gene>
<keyword evidence="12 16" id="KW-0472">Membrane</keyword>
<dbReference type="InterPro" id="IPR011009">
    <property type="entry name" value="Kinase-like_dom_sf"/>
</dbReference>
<evidence type="ECO:0000256" key="2">
    <source>
        <dbReference type="ARBA" id="ARBA00012513"/>
    </source>
</evidence>
<name>A0ABU6WE95_9FABA</name>
<dbReference type="PROSITE" id="PS50011">
    <property type="entry name" value="PROTEIN_KINASE_DOM"/>
    <property type="match status" value="1"/>
</dbReference>
<evidence type="ECO:0000256" key="16">
    <source>
        <dbReference type="SAM" id="Phobius"/>
    </source>
</evidence>
<evidence type="ECO:0000256" key="8">
    <source>
        <dbReference type="ARBA" id="ARBA00022741"/>
    </source>
</evidence>
<evidence type="ECO:0000256" key="5">
    <source>
        <dbReference type="ARBA" id="ARBA00022679"/>
    </source>
</evidence>
<dbReference type="PROSITE" id="PS00109">
    <property type="entry name" value="PROTEIN_KINASE_TYR"/>
    <property type="match status" value="1"/>
</dbReference>
<accession>A0ABU6WE95</accession>
<evidence type="ECO:0000259" key="17">
    <source>
        <dbReference type="PROSITE" id="PS50011"/>
    </source>
</evidence>
<keyword evidence="9" id="KW-0418">Kinase</keyword>
<dbReference type="Pfam" id="PF00560">
    <property type="entry name" value="LRR_1"/>
    <property type="match status" value="3"/>
</dbReference>
<keyword evidence="6 16" id="KW-0812">Transmembrane</keyword>
<dbReference type="SMART" id="SM00369">
    <property type="entry name" value="LRR_TYP"/>
    <property type="match status" value="3"/>
</dbReference>
<dbReference type="InterPro" id="IPR003591">
    <property type="entry name" value="Leu-rich_rpt_typical-subtyp"/>
</dbReference>
<dbReference type="InterPro" id="IPR001611">
    <property type="entry name" value="Leu-rich_rpt"/>
</dbReference>
<dbReference type="InterPro" id="IPR017441">
    <property type="entry name" value="Protein_kinase_ATP_BS"/>
</dbReference>
<evidence type="ECO:0000256" key="10">
    <source>
        <dbReference type="ARBA" id="ARBA00022840"/>
    </source>
</evidence>
<keyword evidence="19" id="KW-1185">Reference proteome</keyword>
<evidence type="ECO:0000313" key="19">
    <source>
        <dbReference type="Proteomes" id="UP001341840"/>
    </source>
</evidence>
<dbReference type="PROSITE" id="PS00107">
    <property type="entry name" value="PROTEIN_KINASE_ATP"/>
    <property type="match status" value="1"/>
</dbReference>
<feature type="transmembrane region" description="Helical" evidence="16">
    <location>
        <begin position="250"/>
        <end position="270"/>
    </location>
</feature>
<dbReference type="Pfam" id="PF13855">
    <property type="entry name" value="LRR_8"/>
    <property type="match status" value="1"/>
</dbReference>
<keyword evidence="10 15" id="KW-0067">ATP-binding</keyword>
<dbReference type="Proteomes" id="UP001341840">
    <property type="component" value="Unassembled WGS sequence"/>
</dbReference>
<dbReference type="InterPro" id="IPR032675">
    <property type="entry name" value="LRR_dom_sf"/>
</dbReference>
<comment type="subcellular location">
    <subcellularLocation>
        <location evidence="1">Membrane</location>
    </subcellularLocation>
</comment>
<keyword evidence="8 15" id="KW-0547">Nucleotide-binding</keyword>
<proteinExistence type="predicted"/>
<dbReference type="PANTHER" id="PTHR48005:SF16">
    <property type="entry name" value="MDIS1-INTERACTING RECEPTOR LIKE KINASE 2-LIKE ISOFORM X1"/>
    <property type="match status" value="1"/>
</dbReference>
<protein>
    <recommendedName>
        <fullName evidence="2">non-specific serine/threonine protein kinase</fullName>
        <ecNumber evidence="2">2.7.11.1</ecNumber>
    </recommendedName>
</protein>
<evidence type="ECO:0000256" key="13">
    <source>
        <dbReference type="ARBA" id="ARBA00047899"/>
    </source>
</evidence>
<dbReference type="InterPro" id="IPR008266">
    <property type="entry name" value="Tyr_kinase_AS"/>
</dbReference>
<dbReference type="PANTHER" id="PTHR48005">
    <property type="entry name" value="LEUCINE RICH REPEAT KINASE 2"/>
    <property type="match status" value="1"/>
</dbReference>
<dbReference type="EMBL" id="JASCZI010181411">
    <property type="protein sequence ID" value="MED6183146.1"/>
    <property type="molecule type" value="Genomic_DNA"/>
</dbReference>
<evidence type="ECO:0000256" key="15">
    <source>
        <dbReference type="PROSITE-ProRule" id="PRU10141"/>
    </source>
</evidence>
<feature type="domain" description="Protein kinase" evidence="17">
    <location>
        <begin position="312"/>
        <end position="591"/>
    </location>
</feature>
<dbReference type="Gene3D" id="3.80.10.10">
    <property type="entry name" value="Ribonuclease Inhibitor"/>
    <property type="match status" value="1"/>
</dbReference>
<evidence type="ECO:0000256" key="4">
    <source>
        <dbReference type="ARBA" id="ARBA00022614"/>
    </source>
</evidence>
<evidence type="ECO:0000256" key="9">
    <source>
        <dbReference type="ARBA" id="ARBA00022777"/>
    </source>
</evidence>